<feature type="transmembrane region" description="Helical" evidence="5">
    <location>
        <begin position="235"/>
        <end position="253"/>
    </location>
</feature>
<feature type="transmembrane region" description="Helical" evidence="5">
    <location>
        <begin position="200"/>
        <end position="223"/>
    </location>
</feature>
<keyword evidence="8" id="KW-1185">Reference proteome</keyword>
<dbReference type="EMBL" id="CP040818">
    <property type="protein sequence ID" value="QDL92626.1"/>
    <property type="molecule type" value="Genomic_DNA"/>
</dbReference>
<dbReference type="RefSeq" id="WP_138574254.1">
    <property type="nucleotide sequence ID" value="NZ_CP040818.1"/>
</dbReference>
<proteinExistence type="predicted"/>
<comment type="subcellular location">
    <subcellularLocation>
        <location evidence="1">Membrane</location>
    </subcellularLocation>
</comment>
<dbReference type="InterPro" id="IPR005828">
    <property type="entry name" value="MFS_sugar_transport-like"/>
</dbReference>
<reference evidence="7 8" key="1">
    <citation type="submission" date="2019-06" db="EMBL/GenBank/DDBJ databases">
        <title>Genome sequence of Rhodobacteraceae bacterium D4M1.</title>
        <authorList>
            <person name="Cao J."/>
        </authorList>
    </citation>
    <scope>NUCLEOTIDE SEQUENCE [LARGE SCALE GENOMIC DNA]</scope>
    <source>
        <strain evidence="7 8">D4M1</strain>
    </source>
</reference>
<keyword evidence="2 5" id="KW-0812">Transmembrane</keyword>
<feature type="domain" description="Major facilitator superfamily (MFS) profile" evidence="6">
    <location>
        <begin position="199"/>
        <end position="423"/>
    </location>
</feature>
<evidence type="ECO:0000313" key="7">
    <source>
        <dbReference type="EMBL" id="QDL92626.1"/>
    </source>
</evidence>
<evidence type="ECO:0000256" key="5">
    <source>
        <dbReference type="SAM" id="Phobius"/>
    </source>
</evidence>
<feature type="transmembrane region" description="Helical" evidence="5">
    <location>
        <begin position="265"/>
        <end position="283"/>
    </location>
</feature>
<dbReference type="OrthoDB" id="9810614at2"/>
<feature type="transmembrane region" description="Helical" evidence="5">
    <location>
        <begin position="73"/>
        <end position="91"/>
    </location>
</feature>
<dbReference type="PROSITE" id="PS50850">
    <property type="entry name" value="MFS"/>
    <property type="match status" value="1"/>
</dbReference>
<dbReference type="GO" id="GO:0005886">
    <property type="term" value="C:plasma membrane"/>
    <property type="evidence" value="ECO:0007669"/>
    <property type="project" value="TreeGrafter"/>
</dbReference>
<dbReference type="InterPro" id="IPR036259">
    <property type="entry name" value="MFS_trans_sf"/>
</dbReference>
<organism evidence="7 8">
    <name type="scientific">Paroceanicella profunda</name>
    <dbReference type="NCBI Taxonomy" id="2579971"/>
    <lineage>
        <taxon>Bacteria</taxon>
        <taxon>Pseudomonadati</taxon>
        <taxon>Pseudomonadota</taxon>
        <taxon>Alphaproteobacteria</taxon>
        <taxon>Rhodobacterales</taxon>
        <taxon>Paracoccaceae</taxon>
        <taxon>Paroceanicella</taxon>
    </lineage>
</organism>
<dbReference type="InterPro" id="IPR020846">
    <property type="entry name" value="MFS_dom"/>
</dbReference>
<protein>
    <submittedName>
        <fullName evidence="7">MFS transporter</fullName>
    </submittedName>
</protein>
<dbReference type="InterPro" id="IPR011701">
    <property type="entry name" value="MFS"/>
</dbReference>
<feature type="transmembrane region" description="Helical" evidence="5">
    <location>
        <begin position="322"/>
        <end position="346"/>
    </location>
</feature>
<dbReference type="KEGG" id="ppru:FDP22_13020"/>
<feature type="transmembrane region" description="Helical" evidence="5">
    <location>
        <begin position="97"/>
        <end position="119"/>
    </location>
</feature>
<feature type="transmembrane region" description="Helical" evidence="5">
    <location>
        <begin position="289"/>
        <end position="310"/>
    </location>
</feature>
<evidence type="ECO:0000256" key="4">
    <source>
        <dbReference type="ARBA" id="ARBA00023136"/>
    </source>
</evidence>
<dbReference type="CDD" id="cd17477">
    <property type="entry name" value="MFS_YcaD_like"/>
    <property type="match status" value="1"/>
</dbReference>
<evidence type="ECO:0000256" key="3">
    <source>
        <dbReference type="ARBA" id="ARBA00022989"/>
    </source>
</evidence>
<evidence type="ECO:0000256" key="2">
    <source>
        <dbReference type="ARBA" id="ARBA00022692"/>
    </source>
</evidence>
<dbReference type="Gene3D" id="1.20.1250.20">
    <property type="entry name" value="MFS general substrate transporter like domains"/>
    <property type="match status" value="2"/>
</dbReference>
<dbReference type="GO" id="GO:0022857">
    <property type="term" value="F:transmembrane transporter activity"/>
    <property type="evidence" value="ECO:0007669"/>
    <property type="project" value="InterPro"/>
</dbReference>
<dbReference type="PANTHER" id="PTHR23521:SF3">
    <property type="entry name" value="MFS TRANSPORTER"/>
    <property type="match status" value="1"/>
</dbReference>
<keyword evidence="4 5" id="KW-0472">Membrane</keyword>
<dbReference type="SUPFAM" id="SSF103473">
    <property type="entry name" value="MFS general substrate transporter"/>
    <property type="match status" value="1"/>
</dbReference>
<dbReference type="AlphaFoldDB" id="A0A5B8FV15"/>
<sequence length="423" mass="45035">MLKVLRDLWPLLGGLMLLMLGNGMQGTLLGVRGALEGFGSLELSFIMSAYFLGYLFSARLTPRVIAKVGHVRVFAAYASLISACFVLYAAIPDPIAWFVMRVAVGFCYCGVYVVVESWLNDSTSNETRGQALSAYIFVQIIGIIAAQVIMNFADADGYVLFVIISVLVSVSFLPILLTVSPAPVFHTARPMTLMQLYKASPLGIVAAFLLGSFFSSIFGMGAVYGSAQGLSVQQITMFVSAIYAGSLVVQYPLGWLSDRMDRRQLIMYACAISAFGGLIGIWAGSSFMLILIAGAVMGGLGSPLWSLVVAHTNDYLDHQDMASASGGLLFVNGIGAVGGAPVLGWLMDTLGAWTYFAFNGLLMALIALYALYRMTQRAATPVEDTTPYAPVLPTASPVAHEVASEMGAELAQAAHEEESGQAA</sequence>
<name>A0A5B8FV15_9RHOB</name>
<feature type="transmembrane region" description="Helical" evidence="5">
    <location>
        <begin position="40"/>
        <end position="61"/>
    </location>
</feature>
<evidence type="ECO:0000256" key="1">
    <source>
        <dbReference type="ARBA" id="ARBA00004370"/>
    </source>
</evidence>
<evidence type="ECO:0000259" key="6">
    <source>
        <dbReference type="PROSITE" id="PS50850"/>
    </source>
</evidence>
<accession>A0A5B8FV15</accession>
<dbReference type="Pfam" id="PF07690">
    <property type="entry name" value="MFS_1"/>
    <property type="match status" value="1"/>
</dbReference>
<feature type="transmembrane region" description="Helical" evidence="5">
    <location>
        <begin position="158"/>
        <end position="179"/>
    </location>
</feature>
<dbReference type="Pfam" id="PF00083">
    <property type="entry name" value="Sugar_tr"/>
    <property type="match status" value="1"/>
</dbReference>
<dbReference type="InterPro" id="IPR047200">
    <property type="entry name" value="MFS_YcaD-like"/>
</dbReference>
<feature type="transmembrane region" description="Helical" evidence="5">
    <location>
        <begin position="352"/>
        <end position="372"/>
    </location>
</feature>
<keyword evidence="3 5" id="KW-1133">Transmembrane helix</keyword>
<gene>
    <name evidence="7" type="ORF">FDP22_13020</name>
</gene>
<dbReference type="PANTHER" id="PTHR23521">
    <property type="entry name" value="TRANSPORTER MFS SUPERFAMILY"/>
    <property type="match status" value="1"/>
</dbReference>
<evidence type="ECO:0000313" key="8">
    <source>
        <dbReference type="Proteomes" id="UP000305888"/>
    </source>
</evidence>
<feature type="transmembrane region" description="Helical" evidence="5">
    <location>
        <begin position="131"/>
        <end position="152"/>
    </location>
</feature>
<dbReference type="Proteomes" id="UP000305888">
    <property type="component" value="Chromosome"/>
</dbReference>